<protein>
    <submittedName>
        <fullName evidence="1">Uncharacterized protein</fullName>
    </submittedName>
</protein>
<organism evidence="1">
    <name type="scientific">marine sediment metagenome</name>
    <dbReference type="NCBI Taxonomy" id="412755"/>
    <lineage>
        <taxon>unclassified sequences</taxon>
        <taxon>metagenomes</taxon>
        <taxon>ecological metagenomes</taxon>
    </lineage>
</organism>
<evidence type="ECO:0000313" key="1">
    <source>
        <dbReference type="EMBL" id="KKN70446.1"/>
    </source>
</evidence>
<sequence length="108" mass="12440">MSRYKYEIGDTVSYKALKTKDITCPCCGHIETEFKSVQRWGKIESRGKDYTVSSWDMGYQLDKEEQPDGTILIIPSIGNIEQPVKENFYKINNQSVLEEAILGQRNEN</sequence>
<dbReference type="AlphaFoldDB" id="A0A0F9VA76"/>
<proteinExistence type="predicted"/>
<comment type="caution">
    <text evidence="1">The sequence shown here is derived from an EMBL/GenBank/DDBJ whole genome shotgun (WGS) entry which is preliminary data.</text>
</comment>
<dbReference type="EMBL" id="LAZR01000403">
    <property type="protein sequence ID" value="KKN70446.1"/>
    <property type="molecule type" value="Genomic_DNA"/>
</dbReference>
<name>A0A0F9VA76_9ZZZZ</name>
<reference evidence="1" key="1">
    <citation type="journal article" date="2015" name="Nature">
        <title>Complex archaea that bridge the gap between prokaryotes and eukaryotes.</title>
        <authorList>
            <person name="Spang A."/>
            <person name="Saw J.H."/>
            <person name="Jorgensen S.L."/>
            <person name="Zaremba-Niedzwiedzka K."/>
            <person name="Martijn J."/>
            <person name="Lind A.E."/>
            <person name="van Eijk R."/>
            <person name="Schleper C."/>
            <person name="Guy L."/>
            <person name="Ettema T.J."/>
        </authorList>
    </citation>
    <scope>NUCLEOTIDE SEQUENCE</scope>
</reference>
<gene>
    <name evidence="1" type="ORF">LCGC14_0431410</name>
</gene>
<accession>A0A0F9VA76</accession>